<dbReference type="EC" id="3.1.1.5" evidence="3"/>
<comment type="catalytic activity">
    <reaction evidence="37">
        <text>a 1-acyl-sn-glycero-3-phosphocholine + H2O = sn-glycerol 3-phosphocholine + a fatty acid + H(+)</text>
        <dbReference type="Rhea" id="RHEA:15177"/>
        <dbReference type="ChEBI" id="CHEBI:15377"/>
        <dbReference type="ChEBI" id="CHEBI:15378"/>
        <dbReference type="ChEBI" id="CHEBI:16870"/>
        <dbReference type="ChEBI" id="CHEBI:28868"/>
        <dbReference type="ChEBI" id="CHEBI:58168"/>
        <dbReference type="EC" id="3.1.1.5"/>
    </reaction>
    <physiologicalReaction direction="left-to-right" evidence="37">
        <dbReference type="Rhea" id="RHEA:15178"/>
    </physiologicalReaction>
</comment>
<dbReference type="KEGG" id="scac:106092443"/>
<evidence type="ECO:0000256" key="25">
    <source>
        <dbReference type="ARBA" id="ARBA00047324"/>
    </source>
</evidence>
<comment type="catalytic activity">
    <reaction evidence="19">
        <text>a 1,2-diacyl-sn-glycero-3-phosphocholine + H2O = a 1-acyl-sn-glycero-3-phosphocholine + a fatty acid + H(+)</text>
        <dbReference type="Rhea" id="RHEA:15801"/>
        <dbReference type="ChEBI" id="CHEBI:15377"/>
        <dbReference type="ChEBI" id="CHEBI:15378"/>
        <dbReference type="ChEBI" id="CHEBI:28868"/>
        <dbReference type="ChEBI" id="CHEBI:57643"/>
        <dbReference type="ChEBI" id="CHEBI:58168"/>
        <dbReference type="EC" id="3.1.1.4"/>
    </reaction>
    <physiologicalReaction direction="left-to-right" evidence="19">
        <dbReference type="Rhea" id="RHEA:15802"/>
    </physiologicalReaction>
</comment>
<evidence type="ECO:0000256" key="10">
    <source>
        <dbReference type="ARBA" id="ARBA00022737"/>
    </source>
</evidence>
<evidence type="ECO:0000256" key="20">
    <source>
        <dbReference type="ARBA" id="ARBA00029723"/>
    </source>
</evidence>
<comment type="catalytic activity">
    <reaction evidence="27">
        <text>1-(9Z-octadecenoyl)-glycerol + H2O = glycerol + (9Z)-octadecenoate + H(+)</text>
        <dbReference type="Rhea" id="RHEA:38487"/>
        <dbReference type="ChEBI" id="CHEBI:15377"/>
        <dbReference type="ChEBI" id="CHEBI:15378"/>
        <dbReference type="ChEBI" id="CHEBI:17754"/>
        <dbReference type="ChEBI" id="CHEBI:30823"/>
        <dbReference type="ChEBI" id="CHEBI:75342"/>
    </reaction>
    <physiologicalReaction direction="left-to-right" evidence="27">
        <dbReference type="Rhea" id="RHEA:38488"/>
    </physiologicalReaction>
</comment>
<evidence type="ECO:0000256" key="44">
    <source>
        <dbReference type="ARBA" id="ARBA00049363"/>
    </source>
</evidence>
<comment type="catalytic activity">
    <reaction evidence="31">
        <text>a 1-O-alkyl-2-acyl-sn-glycero-3-phosphocholine + H2O = a 1-O-alkyl-sn-glycero-3-phosphocholine + a fatty acid + H(+)</text>
        <dbReference type="Rhea" id="RHEA:36231"/>
        <dbReference type="ChEBI" id="CHEBI:15377"/>
        <dbReference type="ChEBI" id="CHEBI:15378"/>
        <dbReference type="ChEBI" id="CHEBI:28868"/>
        <dbReference type="ChEBI" id="CHEBI:30909"/>
        <dbReference type="ChEBI" id="CHEBI:36702"/>
        <dbReference type="EC" id="3.1.1.4"/>
    </reaction>
    <physiologicalReaction direction="left-to-right" evidence="31">
        <dbReference type="Rhea" id="RHEA:36232"/>
    </physiologicalReaction>
</comment>
<evidence type="ECO:0000256" key="40">
    <source>
        <dbReference type="ARBA" id="ARBA00048699"/>
    </source>
</evidence>
<protein>
    <recommendedName>
        <fullName evidence="6">Phospholipase B1, membrane-associated</fullName>
        <ecNumber evidence="5">3.1.1.3</ecNumber>
        <ecNumber evidence="4">3.1.1.4</ecNumber>
        <ecNumber evidence="3">3.1.1.5</ecNumber>
    </recommendedName>
    <alternativeName>
        <fullName evidence="20">Lysophospholipase</fullName>
    </alternativeName>
    <alternativeName>
        <fullName evidence="21">Phospholipase A2</fullName>
    </alternativeName>
    <alternativeName>
        <fullName evidence="23">Phospholipase B/lipase</fullName>
    </alternativeName>
    <alternativeName>
        <fullName evidence="22">Triacylglycerol lipase</fullName>
    </alternativeName>
</protein>
<evidence type="ECO:0000256" key="21">
    <source>
        <dbReference type="ARBA" id="ARBA00031182"/>
    </source>
</evidence>
<evidence type="ECO:0000256" key="26">
    <source>
        <dbReference type="ARBA" id="ARBA00047363"/>
    </source>
</evidence>
<organism evidence="48 49">
    <name type="scientific">Stomoxys calcitrans</name>
    <name type="common">Stable fly</name>
    <name type="synonym">Conops calcitrans</name>
    <dbReference type="NCBI Taxonomy" id="35570"/>
    <lineage>
        <taxon>Eukaryota</taxon>
        <taxon>Metazoa</taxon>
        <taxon>Ecdysozoa</taxon>
        <taxon>Arthropoda</taxon>
        <taxon>Hexapoda</taxon>
        <taxon>Insecta</taxon>
        <taxon>Pterygota</taxon>
        <taxon>Neoptera</taxon>
        <taxon>Endopterygota</taxon>
        <taxon>Diptera</taxon>
        <taxon>Brachycera</taxon>
        <taxon>Muscomorpha</taxon>
        <taxon>Muscoidea</taxon>
        <taxon>Muscidae</taxon>
        <taxon>Stomoxys</taxon>
    </lineage>
</organism>
<comment type="catalytic activity">
    <reaction evidence="33">
        <text>1,2-dihexadecanoyl-sn-glycero-3-phosphocholine + H2O = 1-hexadecanoyl-sn-glycero-3-phosphocholine + hexadecanoate + H(+)</text>
        <dbReference type="Rhea" id="RHEA:41223"/>
        <dbReference type="ChEBI" id="CHEBI:7896"/>
        <dbReference type="ChEBI" id="CHEBI:15377"/>
        <dbReference type="ChEBI" id="CHEBI:15378"/>
        <dbReference type="ChEBI" id="CHEBI:72998"/>
        <dbReference type="ChEBI" id="CHEBI:72999"/>
    </reaction>
    <physiologicalReaction direction="left-to-right" evidence="33">
        <dbReference type="Rhea" id="RHEA:41224"/>
    </physiologicalReaction>
</comment>
<evidence type="ECO:0000256" key="39">
    <source>
        <dbReference type="ARBA" id="ARBA00048656"/>
    </source>
</evidence>
<dbReference type="InterPro" id="IPR001087">
    <property type="entry name" value="GDSL"/>
</dbReference>
<dbReference type="VEuPathDB" id="VectorBase:SCAU002502"/>
<comment type="catalytic activity">
    <reaction evidence="32">
        <text>1,2-di-(9Z-octadecenoyl)-sn-glycero-3-phosphocholine + H2O = 1-(9Z-octadecenoyl)-sn-glycero-3-phosphocholine + (9Z)-octadecenoate + H(+)</text>
        <dbReference type="Rhea" id="RHEA:40923"/>
        <dbReference type="ChEBI" id="CHEBI:15377"/>
        <dbReference type="ChEBI" id="CHEBI:15378"/>
        <dbReference type="ChEBI" id="CHEBI:28610"/>
        <dbReference type="ChEBI" id="CHEBI:30823"/>
        <dbReference type="ChEBI" id="CHEBI:74669"/>
    </reaction>
    <physiologicalReaction direction="left-to-right" evidence="32">
        <dbReference type="Rhea" id="RHEA:40924"/>
    </physiologicalReaction>
</comment>
<evidence type="ECO:0000256" key="31">
    <source>
        <dbReference type="ARBA" id="ARBA00048049"/>
    </source>
</evidence>
<dbReference type="STRING" id="35570.A0A1I8NW06"/>
<evidence type="ECO:0000256" key="45">
    <source>
        <dbReference type="ARBA" id="ARBA00049372"/>
    </source>
</evidence>
<comment type="catalytic activity">
    <reaction evidence="38">
        <text>1-hexadecanoyl-2-(9Z-octadecenoyl)-sn-glycero-3-phosphoethanolamine + H2O = 1-hexadecanoyl-sn-glycero-3-phosphoethanolamine + (9Z)-octadecenoate + H(+)</text>
        <dbReference type="Rhea" id="RHEA:40911"/>
        <dbReference type="ChEBI" id="CHEBI:15377"/>
        <dbReference type="ChEBI" id="CHEBI:15378"/>
        <dbReference type="ChEBI" id="CHEBI:30823"/>
        <dbReference type="ChEBI" id="CHEBI:73004"/>
        <dbReference type="ChEBI" id="CHEBI:73007"/>
    </reaction>
    <physiologicalReaction direction="left-to-right" evidence="38">
        <dbReference type="Rhea" id="RHEA:40912"/>
    </physiologicalReaction>
</comment>
<comment type="catalytic activity">
    <reaction evidence="45">
        <text>1,3-di-(9Z-octadecenoyl)-glycerol + H2O = 1-(9Z-octadecenoyl)-glycerol + (9Z)-octadecenoate + H(+)</text>
        <dbReference type="Rhea" id="RHEA:39939"/>
        <dbReference type="ChEBI" id="CHEBI:15377"/>
        <dbReference type="ChEBI" id="CHEBI:15378"/>
        <dbReference type="ChEBI" id="CHEBI:30823"/>
        <dbReference type="ChEBI" id="CHEBI:75342"/>
        <dbReference type="ChEBI" id="CHEBI:75735"/>
    </reaction>
    <physiologicalReaction direction="left-to-right" evidence="45">
        <dbReference type="Rhea" id="RHEA:39940"/>
    </physiologicalReaction>
</comment>
<dbReference type="SUPFAM" id="SSF52266">
    <property type="entry name" value="SGNH hydrolase"/>
    <property type="match status" value="1"/>
</dbReference>
<feature type="chain" id="PRO_5009325649" description="Phospholipase B1, membrane-associated" evidence="47">
    <location>
        <begin position="17"/>
        <end position="434"/>
    </location>
</feature>
<evidence type="ECO:0000256" key="15">
    <source>
        <dbReference type="ARBA" id="ARBA00023180"/>
    </source>
</evidence>
<dbReference type="GO" id="GO:0016324">
    <property type="term" value="C:apical plasma membrane"/>
    <property type="evidence" value="ECO:0007669"/>
    <property type="project" value="UniProtKB-SubCell"/>
</dbReference>
<keyword evidence="12" id="KW-1133">Transmembrane helix</keyword>
<dbReference type="Gene3D" id="3.40.50.1110">
    <property type="entry name" value="SGNH hydrolase"/>
    <property type="match status" value="1"/>
</dbReference>
<comment type="catalytic activity">
    <reaction evidence="36">
        <text>1,2,3-tri-(9Z-octadecenoyl)-glycerol + H2O = di-(9Z)-octadecenoylglycerol + (9Z)-octadecenoate + H(+)</text>
        <dbReference type="Rhea" id="RHEA:38575"/>
        <dbReference type="ChEBI" id="CHEBI:15377"/>
        <dbReference type="ChEBI" id="CHEBI:15378"/>
        <dbReference type="ChEBI" id="CHEBI:30823"/>
        <dbReference type="ChEBI" id="CHEBI:53753"/>
        <dbReference type="ChEBI" id="CHEBI:75945"/>
    </reaction>
    <physiologicalReaction direction="left-to-right" evidence="36">
        <dbReference type="Rhea" id="RHEA:38576"/>
    </physiologicalReaction>
</comment>
<comment type="catalytic activity">
    <reaction evidence="41">
        <text>1,3-dihexadecanoyl-2-(9Z-octadecenoyl)glycerol + H2O = 1,3-dihexadecanoylglycerol + (9Z)-octadecenoate + H(+)</text>
        <dbReference type="Rhea" id="RHEA:40983"/>
        <dbReference type="ChEBI" id="CHEBI:15377"/>
        <dbReference type="ChEBI" id="CHEBI:15378"/>
        <dbReference type="ChEBI" id="CHEBI:30823"/>
        <dbReference type="ChEBI" id="CHEBI:75688"/>
        <dbReference type="ChEBI" id="CHEBI:77619"/>
    </reaction>
    <physiologicalReaction direction="left-to-right" evidence="41">
        <dbReference type="Rhea" id="RHEA:40984"/>
    </physiologicalReaction>
</comment>
<dbReference type="GO" id="GO:0004623">
    <property type="term" value="F:phospholipase A2 activity"/>
    <property type="evidence" value="ECO:0007669"/>
    <property type="project" value="UniProtKB-EC"/>
</dbReference>
<evidence type="ECO:0000256" key="41">
    <source>
        <dbReference type="ARBA" id="ARBA00048869"/>
    </source>
</evidence>
<keyword evidence="11" id="KW-0378">Hydrolase</keyword>
<comment type="catalytic activity">
    <reaction evidence="17">
        <text>a triacylglycerol + H2O = a diacylglycerol + a fatty acid + H(+)</text>
        <dbReference type="Rhea" id="RHEA:12044"/>
        <dbReference type="ChEBI" id="CHEBI:15377"/>
        <dbReference type="ChEBI" id="CHEBI:15378"/>
        <dbReference type="ChEBI" id="CHEBI:17855"/>
        <dbReference type="ChEBI" id="CHEBI:18035"/>
        <dbReference type="ChEBI" id="CHEBI:28868"/>
        <dbReference type="EC" id="3.1.1.3"/>
    </reaction>
    <physiologicalReaction direction="left-to-right" evidence="17">
        <dbReference type="Rhea" id="RHEA:12045"/>
    </physiologicalReaction>
</comment>
<evidence type="ECO:0000256" key="38">
    <source>
        <dbReference type="ARBA" id="ARBA00048613"/>
    </source>
</evidence>
<keyword evidence="49" id="KW-1185">Reference proteome</keyword>
<evidence type="ECO:0000256" key="6">
    <source>
        <dbReference type="ARBA" id="ARBA00015133"/>
    </source>
</evidence>
<comment type="catalytic activity">
    <reaction evidence="25">
        <text>1-hexadecanoyl-2-(9Z)-octadecenoyl-3-octadecanoyl-sn-glycerol + H2O = 2-(9Z-octadecenoyl)-3-octadecanoyl-sn-glycerol + hexadecanoate + H(+)</text>
        <dbReference type="Rhea" id="RHEA:41107"/>
        <dbReference type="ChEBI" id="CHEBI:7896"/>
        <dbReference type="ChEBI" id="CHEBI:15377"/>
        <dbReference type="ChEBI" id="CHEBI:15378"/>
        <dbReference type="ChEBI" id="CHEBI:75558"/>
        <dbReference type="ChEBI" id="CHEBI:77623"/>
    </reaction>
    <physiologicalReaction direction="left-to-right" evidence="25">
        <dbReference type="Rhea" id="RHEA:41108"/>
    </physiologicalReaction>
</comment>
<evidence type="ECO:0000256" key="23">
    <source>
        <dbReference type="ARBA" id="ARBA00033022"/>
    </source>
</evidence>
<dbReference type="OrthoDB" id="10265800at2759"/>
<evidence type="ECO:0000256" key="5">
    <source>
        <dbReference type="ARBA" id="ARBA00013279"/>
    </source>
</evidence>
<comment type="catalytic activity">
    <reaction evidence="44">
        <text>1,2-dihexadecanoyl-sn-glycero-3-phosphocholine + 2 H2O = sn-glycerol 3-phosphocholine + 2 hexadecanoate + 2 H(+)</text>
        <dbReference type="Rhea" id="RHEA:40975"/>
        <dbReference type="ChEBI" id="CHEBI:7896"/>
        <dbReference type="ChEBI" id="CHEBI:15377"/>
        <dbReference type="ChEBI" id="CHEBI:15378"/>
        <dbReference type="ChEBI" id="CHEBI:16870"/>
        <dbReference type="ChEBI" id="CHEBI:72999"/>
    </reaction>
    <physiologicalReaction direction="left-to-right" evidence="44">
        <dbReference type="Rhea" id="RHEA:40976"/>
    </physiologicalReaction>
</comment>
<keyword evidence="7" id="KW-1003">Cell membrane</keyword>
<dbReference type="PROSITE" id="PS01098">
    <property type="entry name" value="LIPASE_GDSL_SER"/>
    <property type="match status" value="1"/>
</dbReference>
<keyword evidence="10" id="KW-0677">Repeat</keyword>
<comment type="similarity">
    <text evidence="2">Belongs to the 'GDSL' lipolytic enzyme family. Phospholipase B1 subfamily.</text>
</comment>
<comment type="catalytic activity">
    <reaction evidence="46">
        <text>2-(9Z-octadecenoyl)-glycerol + H2O = glycerol + (9Z)-octadecenoate + H(+)</text>
        <dbReference type="Rhea" id="RHEA:38491"/>
        <dbReference type="ChEBI" id="CHEBI:15377"/>
        <dbReference type="ChEBI" id="CHEBI:15378"/>
        <dbReference type="ChEBI" id="CHEBI:17754"/>
        <dbReference type="ChEBI" id="CHEBI:30823"/>
        <dbReference type="ChEBI" id="CHEBI:73990"/>
    </reaction>
    <physiologicalReaction direction="left-to-right" evidence="46">
        <dbReference type="Rhea" id="RHEA:38492"/>
    </physiologicalReaction>
</comment>
<dbReference type="Proteomes" id="UP000095300">
    <property type="component" value="Unassembled WGS sequence"/>
</dbReference>
<dbReference type="PANTHER" id="PTHR21325:SF31">
    <property type="entry name" value="GH22081P-RELATED"/>
    <property type="match status" value="1"/>
</dbReference>
<evidence type="ECO:0000256" key="19">
    <source>
        <dbReference type="ARBA" id="ARBA00023422"/>
    </source>
</evidence>
<evidence type="ECO:0000256" key="16">
    <source>
        <dbReference type="ARBA" id="ARBA00023264"/>
    </source>
</evidence>
<dbReference type="CDD" id="cd01824">
    <property type="entry name" value="Phospholipase_B_like"/>
    <property type="match status" value="1"/>
</dbReference>
<keyword evidence="13" id="KW-0443">Lipid metabolism</keyword>
<comment type="catalytic activity">
    <reaction evidence="34">
        <text>1-hexadecanoyl-2-(9Z,12Z-octadecadienoyl)-sn-glycero-3-phosphocholine + H2O = 2-(9Z,12Z-octadecadienoyl)-sn-glycero-3-phosphocholine + hexadecanoate + H(+)</text>
        <dbReference type="Rhea" id="RHEA:40971"/>
        <dbReference type="ChEBI" id="CHEBI:7896"/>
        <dbReference type="ChEBI" id="CHEBI:15377"/>
        <dbReference type="ChEBI" id="CHEBI:15378"/>
        <dbReference type="ChEBI" id="CHEBI:73002"/>
        <dbReference type="ChEBI" id="CHEBI:76084"/>
    </reaction>
    <physiologicalReaction direction="left-to-right" evidence="34">
        <dbReference type="Rhea" id="RHEA:40972"/>
    </physiologicalReaction>
</comment>
<keyword evidence="9 47" id="KW-0732">Signal</keyword>
<evidence type="ECO:0000256" key="35">
    <source>
        <dbReference type="ARBA" id="ARBA00048374"/>
    </source>
</evidence>
<name>A0A1I8NW06_STOCA</name>
<evidence type="ECO:0000256" key="22">
    <source>
        <dbReference type="ARBA" id="ARBA00031485"/>
    </source>
</evidence>
<evidence type="ECO:0000256" key="17">
    <source>
        <dbReference type="ARBA" id="ARBA00023369"/>
    </source>
</evidence>
<evidence type="ECO:0000256" key="32">
    <source>
        <dbReference type="ARBA" id="ARBA00048058"/>
    </source>
</evidence>
<dbReference type="GO" id="GO:0004806">
    <property type="term" value="F:triacylglycerol lipase activity"/>
    <property type="evidence" value="ECO:0007669"/>
    <property type="project" value="UniProtKB-EC"/>
</dbReference>
<evidence type="ECO:0000256" key="43">
    <source>
        <dbReference type="ARBA" id="ARBA00048939"/>
    </source>
</evidence>
<evidence type="ECO:0000256" key="8">
    <source>
        <dbReference type="ARBA" id="ARBA00022692"/>
    </source>
</evidence>
<comment type="catalytic activity">
    <reaction evidence="40">
        <text>1-hexadecanoyl-2-(9Z-octadecenoyl)-sn-glycero-3-phosphocholine + H2O = 1-hexadecanoyl-sn-glycero-3-phosphocholine + (9Z)-octadecenoate + H(+)</text>
        <dbReference type="Rhea" id="RHEA:38779"/>
        <dbReference type="ChEBI" id="CHEBI:15377"/>
        <dbReference type="ChEBI" id="CHEBI:15378"/>
        <dbReference type="ChEBI" id="CHEBI:30823"/>
        <dbReference type="ChEBI" id="CHEBI:72998"/>
        <dbReference type="ChEBI" id="CHEBI:73001"/>
    </reaction>
    <physiologicalReaction direction="left-to-right" evidence="40">
        <dbReference type="Rhea" id="RHEA:38780"/>
    </physiologicalReaction>
</comment>
<comment type="catalytic activity">
    <reaction evidence="26">
        <text>1,3-dihexadecanoyl-2-(9Z-octadecenoyl)glycerol + H2O = 1-hexadecanoyl-2-(9Z-octadecenoyl)-glycerol + hexadecanoate + H(+)</text>
        <dbReference type="Rhea" id="RHEA:40979"/>
        <dbReference type="ChEBI" id="CHEBI:7896"/>
        <dbReference type="ChEBI" id="CHEBI:15377"/>
        <dbReference type="ChEBI" id="CHEBI:15378"/>
        <dbReference type="ChEBI" id="CHEBI:75585"/>
        <dbReference type="ChEBI" id="CHEBI:75688"/>
    </reaction>
    <physiologicalReaction direction="left-to-right" evidence="26">
        <dbReference type="Rhea" id="RHEA:40980"/>
    </physiologicalReaction>
</comment>
<accession>A0A1I8NW06</accession>
<evidence type="ECO:0000313" key="48">
    <source>
        <dbReference type="EnsemblMetazoa" id="SCAU002502-PA"/>
    </source>
</evidence>
<sequence length="434" mass="50486">MLWSIIFTLSITAIKAHHHRDIDYFIRKSGIQKSTFRLNDAHNGHYHFTDLDDNRDLWIFWRQVMLKHITHDKANLYRMSHAHGKMQTPKKWQEFPCPLNGTKSQETPSHIQKLRPGDIDVVAAIGDSLTAGNGIMWWPSPVVVIAEFRGMSFSGGGIEDWRTILTLPNILKVFNPNLYGFASDHVLAMDRAAHLNVAEPMMLSRDLLYQVQVLIQRMKQDPLIDMQHHWKLLTIFVGTNDLCTEMCHYENMWDFLQQHEQDILEALRELKQNVPRLLVNLIPAPNMVNLIRNLRNISEFCDLAYNFACSCLMSKTYGPEYLQRAQEFIIRWQAIDEHVASRAEFHSSDFGVNYHSFMANFTIPLQTNGDLDMRYFGRDCFHFSQLGNAAMANILWNHMLETGNPRDTEFRPPFQKFECPTLEQPYLAVQGNIY</sequence>
<evidence type="ECO:0000256" key="24">
    <source>
        <dbReference type="ARBA" id="ARBA00045916"/>
    </source>
</evidence>
<evidence type="ECO:0000256" key="2">
    <source>
        <dbReference type="ARBA" id="ARBA00009979"/>
    </source>
</evidence>
<comment type="catalytic activity">
    <reaction evidence="28">
        <text>1-hexadecanoyl-2-(9Z)-octadecenoyl-3-octadecanoyl-sn-glycerol + H2O = 1-hexadecanoyl-2-(9Z-octadecenoyl)-sn-glycerol + octadecanoate + H(+)</text>
        <dbReference type="Rhea" id="RHEA:41111"/>
        <dbReference type="ChEBI" id="CHEBI:15377"/>
        <dbReference type="ChEBI" id="CHEBI:15378"/>
        <dbReference type="ChEBI" id="CHEBI:25629"/>
        <dbReference type="ChEBI" id="CHEBI:75466"/>
        <dbReference type="ChEBI" id="CHEBI:77623"/>
    </reaction>
    <physiologicalReaction direction="left-to-right" evidence="28">
        <dbReference type="Rhea" id="RHEA:41112"/>
    </physiologicalReaction>
</comment>
<comment type="subcellular location">
    <subcellularLocation>
        <location evidence="1">Apical cell membrane</location>
        <topology evidence="1">Single-pass type I membrane protein</topology>
    </subcellularLocation>
</comment>
<comment type="catalytic activity">
    <reaction evidence="39">
        <text>1-hexadecanoyl-sn-glycero-3-phosphocholine + H2O = sn-glycerol 3-phosphocholine + hexadecanoate + H(+)</text>
        <dbReference type="Rhea" id="RHEA:40435"/>
        <dbReference type="ChEBI" id="CHEBI:7896"/>
        <dbReference type="ChEBI" id="CHEBI:15377"/>
        <dbReference type="ChEBI" id="CHEBI:15378"/>
        <dbReference type="ChEBI" id="CHEBI:16870"/>
        <dbReference type="ChEBI" id="CHEBI:72998"/>
    </reaction>
    <physiologicalReaction direction="left-to-right" evidence="39">
        <dbReference type="Rhea" id="RHEA:40436"/>
    </physiologicalReaction>
</comment>
<dbReference type="GO" id="GO:0006644">
    <property type="term" value="P:phospholipid metabolic process"/>
    <property type="evidence" value="ECO:0007669"/>
    <property type="project" value="TreeGrafter"/>
</dbReference>
<gene>
    <name evidence="48" type="primary">106092443</name>
</gene>
<comment type="catalytic activity">
    <reaction evidence="29">
        <text>2,3-di-(9Z)-octadecenoyl-sn-glycerol + H2O = 3-(9Z-octadecenoyl)-sn-glycerol + (9Z)-octadecenoate + H(+)</text>
        <dbReference type="Rhea" id="RHEA:42604"/>
        <dbReference type="ChEBI" id="CHEBI:15377"/>
        <dbReference type="ChEBI" id="CHEBI:15378"/>
        <dbReference type="ChEBI" id="CHEBI:30823"/>
        <dbReference type="ChEBI" id="CHEBI:75824"/>
        <dbReference type="ChEBI" id="CHEBI:75938"/>
    </reaction>
    <physiologicalReaction direction="left-to-right" evidence="29">
        <dbReference type="Rhea" id="RHEA:42605"/>
    </physiologicalReaction>
</comment>
<evidence type="ECO:0000256" key="34">
    <source>
        <dbReference type="ARBA" id="ARBA00048362"/>
    </source>
</evidence>
<evidence type="ECO:0000256" key="7">
    <source>
        <dbReference type="ARBA" id="ARBA00022475"/>
    </source>
</evidence>
<dbReference type="EnsemblMetazoa" id="SCAU002502-RA">
    <property type="protein sequence ID" value="SCAU002502-PA"/>
    <property type="gene ID" value="SCAU002502"/>
</dbReference>
<keyword evidence="14" id="KW-0472">Membrane</keyword>
<evidence type="ECO:0000256" key="13">
    <source>
        <dbReference type="ARBA" id="ARBA00023098"/>
    </source>
</evidence>
<evidence type="ECO:0000256" key="30">
    <source>
        <dbReference type="ARBA" id="ARBA00048015"/>
    </source>
</evidence>
<dbReference type="EC" id="3.1.1.4" evidence="4"/>
<evidence type="ECO:0000256" key="14">
    <source>
        <dbReference type="ARBA" id="ARBA00023136"/>
    </source>
</evidence>
<evidence type="ECO:0000256" key="11">
    <source>
        <dbReference type="ARBA" id="ARBA00022801"/>
    </source>
</evidence>
<dbReference type="PANTHER" id="PTHR21325">
    <property type="entry name" value="PHOSPHOLIPASE B, PLB1"/>
    <property type="match status" value="1"/>
</dbReference>
<keyword evidence="15" id="KW-0325">Glycoprotein</keyword>
<evidence type="ECO:0000256" key="12">
    <source>
        <dbReference type="ARBA" id="ARBA00022989"/>
    </source>
</evidence>
<evidence type="ECO:0000256" key="27">
    <source>
        <dbReference type="ARBA" id="ARBA00047438"/>
    </source>
</evidence>
<comment type="catalytic activity">
    <reaction evidence="42">
        <text>1-O-hexadecyl-2-(9Z)-octadecenoyl-sn-glycero-3-phosphocholine + H2O = 1-O-hexadecyl-sn-glycero-3-phosphocholine + (9Z)-octadecenoate + H(+)</text>
        <dbReference type="Rhea" id="RHEA:40915"/>
        <dbReference type="ChEBI" id="CHEBI:15377"/>
        <dbReference type="ChEBI" id="CHEBI:15378"/>
        <dbReference type="ChEBI" id="CHEBI:30823"/>
        <dbReference type="ChEBI" id="CHEBI:34112"/>
        <dbReference type="ChEBI" id="CHEBI:64496"/>
    </reaction>
    <physiologicalReaction direction="left-to-right" evidence="42">
        <dbReference type="Rhea" id="RHEA:40916"/>
    </physiologicalReaction>
</comment>
<evidence type="ECO:0000256" key="18">
    <source>
        <dbReference type="ARBA" id="ARBA00023408"/>
    </source>
</evidence>
<evidence type="ECO:0000256" key="1">
    <source>
        <dbReference type="ARBA" id="ARBA00004247"/>
    </source>
</evidence>
<proteinExistence type="inferred from homology"/>
<comment type="catalytic activity">
    <reaction evidence="43">
        <text>1-hexadecanoyl-2-(9Z)-octadecenoyl-3-octadecanoyl-sn-glycerol + H2O = 1-hexadecanoyl-3-octadecanoyl-sn-glycerol + (9Z)-octadecenoate + H(+)</text>
        <dbReference type="Rhea" id="RHEA:41103"/>
        <dbReference type="ChEBI" id="CHEBI:15377"/>
        <dbReference type="ChEBI" id="CHEBI:15378"/>
        <dbReference type="ChEBI" id="CHEBI:30823"/>
        <dbReference type="ChEBI" id="CHEBI:77623"/>
        <dbReference type="ChEBI" id="CHEBI:77624"/>
    </reaction>
    <physiologicalReaction direction="left-to-right" evidence="43">
        <dbReference type="Rhea" id="RHEA:41104"/>
    </physiologicalReaction>
</comment>
<dbReference type="AlphaFoldDB" id="A0A1I8NW06"/>
<comment type="catalytic activity">
    <reaction evidence="30">
        <text>1-hexadecanoyl-2-(9Z-octadecenoyl)-sn-glycero-3-phospho-(1'-sn-glycerol) + H2O = 1-hexadecanoyl-sn-glycero-3-phospho-(1'-sn-glycerol) + (9Z)-octadecenoate + H(+)</text>
        <dbReference type="Rhea" id="RHEA:40919"/>
        <dbReference type="ChEBI" id="CHEBI:15377"/>
        <dbReference type="ChEBI" id="CHEBI:15378"/>
        <dbReference type="ChEBI" id="CHEBI:30823"/>
        <dbReference type="ChEBI" id="CHEBI:72841"/>
        <dbReference type="ChEBI" id="CHEBI:75158"/>
    </reaction>
    <physiologicalReaction direction="left-to-right" evidence="30">
        <dbReference type="Rhea" id="RHEA:40920"/>
    </physiologicalReaction>
</comment>
<evidence type="ECO:0000256" key="37">
    <source>
        <dbReference type="ARBA" id="ARBA00048454"/>
    </source>
</evidence>
<evidence type="ECO:0000256" key="33">
    <source>
        <dbReference type="ARBA" id="ARBA00048227"/>
    </source>
</evidence>
<evidence type="ECO:0000256" key="4">
    <source>
        <dbReference type="ARBA" id="ARBA00013278"/>
    </source>
</evidence>
<evidence type="ECO:0000256" key="29">
    <source>
        <dbReference type="ARBA" id="ARBA00048011"/>
    </source>
</evidence>
<comment type="function">
    <text evidence="24">Calcium-independent membrane-associated phospholipase that catalyzes complete diacylation of phospholipids by hydrolyzing both sn-1 and sn-2 fatty acyl chains attached to the glycerol backbone (phospholipase B activity). Has dual phospholipase and lysophospholipase activities toward diacylphospholipids. Preferentially cleaves sn-2 ester bonds over sn-1 bonds. Acts as a lipase toward glycerolipid substrates. Hydrolyzes fatty acyl chains of diacylglycerols with preference for the sn-2 position and of triacylglycerols with not positional selectivity. May also hydrolyze long chain retinyl esters such as retinyl palmitate. May contribute to digestion of dietary phospholipids, glycerolipids and retinoids, facilitating lipid absorption at the brush border.</text>
</comment>
<evidence type="ECO:0000256" key="47">
    <source>
        <dbReference type="SAM" id="SignalP"/>
    </source>
</evidence>
<comment type="catalytic activity">
    <reaction evidence="35">
        <text>1-octadecanoyl-2-(9Z,12Z)-octadecadienoyl-sn-glycerol + H2O = 1-octadecanoyl-sn-glycerol + (9Z,12Z)-octadecadienoate + H(+)</text>
        <dbReference type="Rhea" id="RHEA:40927"/>
        <dbReference type="ChEBI" id="CHEBI:15377"/>
        <dbReference type="ChEBI" id="CHEBI:15378"/>
        <dbReference type="ChEBI" id="CHEBI:30245"/>
        <dbReference type="ChEBI" id="CHEBI:75550"/>
        <dbReference type="ChEBI" id="CHEBI:77097"/>
    </reaction>
    <physiologicalReaction direction="left-to-right" evidence="35">
        <dbReference type="Rhea" id="RHEA:40928"/>
    </physiologicalReaction>
</comment>
<evidence type="ECO:0000256" key="42">
    <source>
        <dbReference type="ARBA" id="ARBA00048872"/>
    </source>
</evidence>
<evidence type="ECO:0000256" key="9">
    <source>
        <dbReference type="ARBA" id="ARBA00022729"/>
    </source>
</evidence>
<reference evidence="48" key="1">
    <citation type="submission" date="2020-05" db="UniProtKB">
        <authorList>
            <consortium name="EnsemblMetazoa"/>
        </authorList>
    </citation>
    <scope>IDENTIFICATION</scope>
    <source>
        <strain evidence="48">USDA</strain>
    </source>
</reference>
<dbReference type="Pfam" id="PF00657">
    <property type="entry name" value="Lipase_GDSL"/>
    <property type="match status" value="1"/>
</dbReference>
<evidence type="ECO:0000256" key="46">
    <source>
        <dbReference type="ARBA" id="ARBA00049461"/>
    </source>
</evidence>
<evidence type="ECO:0000256" key="28">
    <source>
        <dbReference type="ARBA" id="ARBA00047459"/>
    </source>
</evidence>
<dbReference type="InterPro" id="IPR035547">
    <property type="entry name" value="Phospholipase_B"/>
</dbReference>
<keyword evidence="16" id="KW-1208">Phospholipid metabolism</keyword>
<evidence type="ECO:0000256" key="36">
    <source>
        <dbReference type="ARBA" id="ARBA00048386"/>
    </source>
</evidence>
<evidence type="ECO:0000256" key="3">
    <source>
        <dbReference type="ARBA" id="ARBA00013274"/>
    </source>
</evidence>
<comment type="catalytic activity">
    <reaction evidence="18">
        <text>1-hexadecanoyl-2-(9Z,12Z-octadecadienoyl)-sn-glycero-3-phosphocholine + H2O = (9Z,12Z)-octadecadienoate + 1-hexadecanoyl-sn-glycero-3-phosphocholine + H(+)</text>
        <dbReference type="Rhea" id="RHEA:40811"/>
        <dbReference type="ChEBI" id="CHEBI:15377"/>
        <dbReference type="ChEBI" id="CHEBI:15378"/>
        <dbReference type="ChEBI" id="CHEBI:30245"/>
        <dbReference type="ChEBI" id="CHEBI:72998"/>
        <dbReference type="ChEBI" id="CHEBI:73002"/>
    </reaction>
    <physiologicalReaction direction="left-to-right" evidence="18">
        <dbReference type="Rhea" id="RHEA:40812"/>
    </physiologicalReaction>
</comment>
<dbReference type="InterPro" id="IPR036514">
    <property type="entry name" value="SGNH_hydro_sf"/>
</dbReference>
<feature type="signal peptide" evidence="47">
    <location>
        <begin position="1"/>
        <end position="16"/>
    </location>
</feature>
<keyword evidence="8" id="KW-0812">Transmembrane</keyword>
<dbReference type="GO" id="GO:0004622">
    <property type="term" value="F:phosphatidylcholine lysophospholipase activity"/>
    <property type="evidence" value="ECO:0007669"/>
    <property type="project" value="UniProtKB-EC"/>
</dbReference>
<dbReference type="EC" id="3.1.1.3" evidence="5"/>
<evidence type="ECO:0000313" key="49">
    <source>
        <dbReference type="Proteomes" id="UP000095300"/>
    </source>
</evidence>
<dbReference type="InterPro" id="IPR008265">
    <property type="entry name" value="Lipase_GDSL_AS"/>
</dbReference>
<dbReference type="InterPro" id="IPR038885">
    <property type="entry name" value="PLB1"/>
</dbReference>